<organism evidence="1 2">
    <name type="scientific">Cryobacterium lactosi</name>
    <dbReference type="NCBI Taxonomy" id="1259202"/>
    <lineage>
        <taxon>Bacteria</taxon>
        <taxon>Bacillati</taxon>
        <taxon>Actinomycetota</taxon>
        <taxon>Actinomycetes</taxon>
        <taxon>Micrococcales</taxon>
        <taxon>Microbacteriaceae</taxon>
        <taxon>Cryobacterium</taxon>
    </lineage>
</organism>
<protein>
    <submittedName>
        <fullName evidence="1">Uncharacterized protein</fullName>
    </submittedName>
</protein>
<evidence type="ECO:0000313" key="2">
    <source>
        <dbReference type="Proteomes" id="UP000298468"/>
    </source>
</evidence>
<reference evidence="1 2" key="1">
    <citation type="submission" date="2019-03" db="EMBL/GenBank/DDBJ databases">
        <title>Genomics of glacier-inhabiting Cryobacterium strains.</title>
        <authorList>
            <person name="Liu Q."/>
            <person name="Xin Y.-H."/>
        </authorList>
    </citation>
    <scope>NUCLEOTIDE SEQUENCE [LARGE SCALE GENOMIC DNA]</scope>
    <source>
        <strain evidence="1 2">Sr59</strain>
    </source>
</reference>
<proteinExistence type="predicted"/>
<keyword evidence="2" id="KW-1185">Reference proteome</keyword>
<gene>
    <name evidence="1" type="ORF">E3T61_03120</name>
</gene>
<name>A0A4V3IXY0_9MICO</name>
<sequence>MSAAAVCLVGGGITSNDELVFESYAGRWTDSNRAARRQLSLALDGADMLVTCDEHFQPTFAIDQPGNWGIPVHDFRYTLTMAKMAQHATEYLDRQRAVYAAFDSELAAPILHRLFAGPADMLAYDLEIQAAWNGRRHFMTQLLKAMVRDDVVSRMRANPVPPDPEAVVSPSAMRL</sequence>
<accession>A0A4V3IXY0</accession>
<comment type="caution">
    <text evidence="1">The sequence shown here is derived from an EMBL/GenBank/DDBJ whole genome shotgun (WGS) entry which is preliminary data.</text>
</comment>
<dbReference type="AlphaFoldDB" id="A0A4V3IXY0"/>
<dbReference type="Proteomes" id="UP000298468">
    <property type="component" value="Unassembled WGS sequence"/>
</dbReference>
<dbReference type="EMBL" id="SOHM01000007">
    <property type="protein sequence ID" value="TFD94004.1"/>
    <property type="molecule type" value="Genomic_DNA"/>
</dbReference>
<dbReference type="RefSeq" id="WP_134639434.1">
    <property type="nucleotide sequence ID" value="NZ_SOHM01000007.1"/>
</dbReference>
<evidence type="ECO:0000313" key="1">
    <source>
        <dbReference type="EMBL" id="TFD94004.1"/>
    </source>
</evidence>